<comment type="caution">
    <text evidence="1">The sequence shown here is derived from an EMBL/GenBank/DDBJ whole genome shotgun (WGS) entry which is preliminary data.</text>
</comment>
<evidence type="ECO:0000313" key="1">
    <source>
        <dbReference type="EMBL" id="HIW84787.1"/>
    </source>
</evidence>
<keyword evidence="1" id="KW-0489">Methyltransferase</keyword>
<dbReference type="PANTHER" id="PTHR43861:SF6">
    <property type="entry name" value="METHYLTRANSFERASE TYPE 11"/>
    <property type="match status" value="1"/>
</dbReference>
<evidence type="ECO:0000313" key="2">
    <source>
        <dbReference type="Proteomes" id="UP000824263"/>
    </source>
</evidence>
<keyword evidence="1" id="KW-0808">Transferase</keyword>
<dbReference type="SUPFAM" id="SSF53335">
    <property type="entry name" value="S-adenosyl-L-methionine-dependent methyltransferases"/>
    <property type="match status" value="1"/>
</dbReference>
<dbReference type="PANTHER" id="PTHR43861">
    <property type="entry name" value="TRANS-ACONITATE 2-METHYLTRANSFERASE-RELATED"/>
    <property type="match status" value="1"/>
</dbReference>
<proteinExistence type="predicted"/>
<accession>A0A9D1RDP4</accession>
<name>A0A9D1RDP4_9FIRM</name>
<dbReference type="Proteomes" id="UP000824263">
    <property type="component" value="Unassembled WGS sequence"/>
</dbReference>
<dbReference type="CDD" id="cd02440">
    <property type="entry name" value="AdoMet_MTases"/>
    <property type="match status" value="1"/>
</dbReference>
<gene>
    <name evidence="1" type="ORF">H9873_10780</name>
</gene>
<dbReference type="GO" id="GO:0008168">
    <property type="term" value="F:methyltransferase activity"/>
    <property type="evidence" value="ECO:0007669"/>
    <property type="project" value="UniProtKB-KW"/>
</dbReference>
<dbReference type="InterPro" id="IPR029063">
    <property type="entry name" value="SAM-dependent_MTases_sf"/>
</dbReference>
<dbReference type="Pfam" id="PF13489">
    <property type="entry name" value="Methyltransf_23"/>
    <property type="match status" value="1"/>
</dbReference>
<reference evidence="1" key="1">
    <citation type="journal article" date="2021" name="PeerJ">
        <title>Extensive microbial diversity within the chicken gut microbiome revealed by metagenomics and culture.</title>
        <authorList>
            <person name="Gilroy R."/>
            <person name="Ravi A."/>
            <person name="Getino M."/>
            <person name="Pursley I."/>
            <person name="Horton D.L."/>
            <person name="Alikhan N.F."/>
            <person name="Baker D."/>
            <person name="Gharbi K."/>
            <person name="Hall N."/>
            <person name="Watson M."/>
            <person name="Adriaenssens E.M."/>
            <person name="Foster-Nyarko E."/>
            <person name="Jarju S."/>
            <person name="Secka A."/>
            <person name="Antonio M."/>
            <person name="Oren A."/>
            <person name="Chaudhuri R.R."/>
            <person name="La Ragione R."/>
            <person name="Hildebrand F."/>
            <person name="Pallen M.J."/>
        </authorList>
    </citation>
    <scope>NUCLEOTIDE SEQUENCE</scope>
    <source>
        <strain evidence="1">ChiSxjej1B13-11762</strain>
    </source>
</reference>
<dbReference type="Gene3D" id="3.40.50.150">
    <property type="entry name" value="Vaccinia Virus protein VP39"/>
    <property type="match status" value="1"/>
</dbReference>
<sequence length="452" mass="51107">MRTEQITGFDPIVEETEKMMALWGTVQEAAVQINSVSAAQKKELQDLILQAVESLGEKAGTLFQEEKEYGELARGHLVALNVAFRTEGLLEAVQAWRISFVTLVNQHFFNRLRGCLQLSAAAAERTVAMAENVFPLNQNSRGMILLELALRCGSTAPELSARIMLRAFELVPELLKDKDDHLKGFIYQPEQHPQQEFRCCPVCGGKGEAYRTACSCYINDYAPMFLPVKLWMRCQDCETLYTRWFPEEFLALGQEPILLYPREDRIAVQDASSTLLRSWNEVLNVAQALLPEDGTDLLEVGVGNGYLIAVAQEMGYQVTAVEIDREMAQGAADLLGCPILCGDFLKMPEEHQVDVITMGDVLEHLKDPAEGLRKAHRLLREGGVLWLSTPNYESAFSHLRKMEDPMWREPYHITYFSKKSLTWLAEQTGFQVRRCSVSSHYNGSMEMLLQKM</sequence>
<reference evidence="1" key="2">
    <citation type="submission" date="2021-04" db="EMBL/GenBank/DDBJ databases">
        <authorList>
            <person name="Gilroy R."/>
        </authorList>
    </citation>
    <scope>NUCLEOTIDE SEQUENCE</scope>
    <source>
        <strain evidence="1">ChiSxjej1B13-11762</strain>
    </source>
</reference>
<dbReference type="GO" id="GO:0032259">
    <property type="term" value="P:methylation"/>
    <property type="evidence" value="ECO:0007669"/>
    <property type="project" value="UniProtKB-KW"/>
</dbReference>
<organism evidence="1 2">
    <name type="scientific">Candidatus Dorea gallistercoris</name>
    <dbReference type="NCBI Taxonomy" id="2838542"/>
    <lineage>
        <taxon>Bacteria</taxon>
        <taxon>Bacillati</taxon>
        <taxon>Bacillota</taxon>
        <taxon>Clostridia</taxon>
        <taxon>Lachnospirales</taxon>
        <taxon>Lachnospiraceae</taxon>
        <taxon>Dorea</taxon>
    </lineage>
</organism>
<dbReference type="EMBL" id="DXGF01000190">
    <property type="protein sequence ID" value="HIW84787.1"/>
    <property type="molecule type" value="Genomic_DNA"/>
</dbReference>
<dbReference type="AlphaFoldDB" id="A0A9D1RDP4"/>
<protein>
    <submittedName>
        <fullName evidence="1">Class I SAM-dependent methyltransferase</fullName>
    </submittedName>
</protein>